<dbReference type="Proteomes" id="UP000228896">
    <property type="component" value="Unassembled WGS sequence"/>
</dbReference>
<feature type="transmembrane region" description="Helical" evidence="7">
    <location>
        <begin position="58"/>
        <end position="79"/>
    </location>
</feature>
<evidence type="ECO:0000256" key="3">
    <source>
        <dbReference type="ARBA" id="ARBA00022475"/>
    </source>
</evidence>
<dbReference type="InterPro" id="IPR036938">
    <property type="entry name" value="PAP2/HPO_sf"/>
</dbReference>
<dbReference type="SMART" id="SM00014">
    <property type="entry name" value="acidPPc"/>
    <property type="match status" value="1"/>
</dbReference>
<feature type="transmembrane region" description="Helical" evidence="7">
    <location>
        <begin position="470"/>
        <end position="488"/>
    </location>
</feature>
<accession>A0A2M7DPS0</accession>
<comment type="similarity">
    <text evidence="2">Belongs to the DedA family.</text>
</comment>
<dbReference type="CDD" id="cd03392">
    <property type="entry name" value="PAP2_like_2"/>
    <property type="match status" value="1"/>
</dbReference>
<feature type="transmembrane region" description="Helical" evidence="7">
    <location>
        <begin position="335"/>
        <end position="352"/>
    </location>
</feature>
<name>A0A2M7DPS0_9BACT</name>
<evidence type="ECO:0000313" key="10">
    <source>
        <dbReference type="Proteomes" id="UP000228896"/>
    </source>
</evidence>
<feature type="domain" description="Phosphatidic acid phosphatase type 2/haloperoxidase" evidence="8">
    <location>
        <begin position="337"/>
        <end position="447"/>
    </location>
</feature>
<feature type="transmembrane region" description="Helical" evidence="7">
    <location>
        <begin position="170"/>
        <end position="194"/>
    </location>
</feature>
<feature type="transmembrane region" description="Helical" evidence="7">
    <location>
        <begin position="115"/>
        <end position="134"/>
    </location>
</feature>
<evidence type="ECO:0000256" key="5">
    <source>
        <dbReference type="ARBA" id="ARBA00022989"/>
    </source>
</evidence>
<feature type="transmembrane region" description="Helical" evidence="7">
    <location>
        <begin position="432"/>
        <end position="449"/>
    </location>
</feature>
<dbReference type="Pfam" id="PF09335">
    <property type="entry name" value="VTT_dom"/>
    <property type="match status" value="1"/>
</dbReference>
<evidence type="ECO:0000256" key="1">
    <source>
        <dbReference type="ARBA" id="ARBA00004651"/>
    </source>
</evidence>
<feature type="transmembrane region" description="Helical" evidence="7">
    <location>
        <begin position="249"/>
        <end position="272"/>
    </location>
</feature>
<comment type="caution">
    <text evidence="9">The sequence shown here is derived from an EMBL/GenBank/DDBJ whole genome shotgun (WGS) entry which is preliminary data.</text>
</comment>
<evidence type="ECO:0000256" key="6">
    <source>
        <dbReference type="ARBA" id="ARBA00023136"/>
    </source>
</evidence>
<gene>
    <name evidence="9" type="ORF">COS18_02100</name>
</gene>
<dbReference type="SUPFAM" id="SSF48317">
    <property type="entry name" value="Acid phosphatase/Vanadium-dependent haloperoxidase"/>
    <property type="match status" value="1"/>
</dbReference>
<evidence type="ECO:0000256" key="2">
    <source>
        <dbReference type="ARBA" id="ARBA00010792"/>
    </source>
</evidence>
<feature type="transmembrane region" description="Helical" evidence="7">
    <location>
        <begin position="406"/>
        <end position="426"/>
    </location>
</feature>
<proteinExistence type="inferred from homology"/>
<dbReference type="PANTHER" id="PTHR30353">
    <property type="entry name" value="INNER MEMBRANE PROTEIN DEDA-RELATED"/>
    <property type="match status" value="1"/>
</dbReference>
<dbReference type="PANTHER" id="PTHR30353:SF15">
    <property type="entry name" value="INNER MEMBRANE PROTEIN YABI"/>
    <property type="match status" value="1"/>
</dbReference>
<keyword evidence="4 7" id="KW-0812">Transmembrane</keyword>
<feature type="transmembrane region" description="Helical" evidence="7">
    <location>
        <begin position="141"/>
        <end position="164"/>
    </location>
</feature>
<keyword evidence="3" id="KW-1003">Cell membrane</keyword>
<dbReference type="Pfam" id="PF14067">
    <property type="entry name" value="LssY_C"/>
    <property type="match status" value="1"/>
</dbReference>
<dbReference type="AlphaFoldDB" id="A0A2M7DPS0"/>
<dbReference type="InterPro" id="IPR000326">
    <property type="entry name" value="PAP2/HPO"/>
</dbReference>
<protein>
    <submittedName>
        <fullName evidence="9">PA-phosphatase</fullName>
    </submittedName>
</protein>
<evidence type="ECO:0000256" key="4">
    <source>
        <dbReference type="ARBA" id="ARBA00022692"/>
    </source>
</evidence>
<evidence type="ECO:0000259" key="8">
    <source>
        <dbReference type="SMART" id="SM00014"/>
    </source>
</evidence>
<feature type="transmembrane region" description="Helical" evidence="7">
    <location>
        <begin position="303"/>
        <end position="328"/>
    </location>
</feature>
<comment type="subcellular location">
    <subcellularLocation>
        <location evidence="1">Cell membrane</location>
        <topology evidence="1">Multi-pass membrane protein</topology>
    </subcellularLocation>
</comment>
<dbReference type="Pfam" id="PF01569">
    <property type="entry name" value="PAP2"/>
    <property type="match status" value="1"/>
</dbReference>
<dbReference type="InterPro" id="IPR032816">
    <property type="entry name" value="VTT_dom"/>
</dbReference>
<dbReference type="InterPro" id="IPR025902">
    <property type="entry name" value="LssY-like-C_dom"/>
</dbReference>
<evidence type="ECO:0000256" key="7">
    <source>
        <dbReference type="SAM" id="Phobius"/>
    </source>
</evidence>
<dbReference type="Gene3D" id="1.20.144.10">
    <property type="entry name" value="Phosphatidic acid phosphatase type 2/haloperoxidase"/>
    <property type="match status" value="1"/>
</dbReference>
<organism evidence="9 10">
    <name type="scientific">Candidatus Falkowbacteria bacterium CG02_land_8_20_14_3_00_36_14</name>
    <dbReference type="NCBI Taxonomy" id="1974560"/>
    <lineage>
        <taxon>Bacteria</taxon>
        <taxon>Candidatus Falkowiibacteriota</taxon>
    </lineage>
</organism>
<dbReference type="EMBL" id="PETS01000046">
    <property type="protein sequence ID" value="PIV51751.1"/>
    <property type="molecule type" value="Genomic_DNA"/>
</dbReference>
<dbReference type="GO" id="GO:0005886">
    <property type="term" value="C:plasma membrane"/>
    <property type="evidence" value="ECO:0007669"/>
    <property type="project" value="UniProtKB-SubCell"/>
</dbReference>
<feature type="transmembrane region" description="Helical" evidence="7">
    <location>
        <begin position="20"/>
        <end position="51"/>
    </location>
</feature>
<dbReference type="InterPro" id="IPR032818">
    <property type="entry name" value="DedA-like"/>
</dbReference>
<sequence>MEYFSHLLLILKNISNWNYLLIFALSFFESTAFIGIIIPGTIAVTVGGFLAAQGIIDIEYLFIFAVLGAILGDNFSYYLGKKGIIAFQEKNKIFKLSLLEKGEIYFKKHGHKSVFLGRFIGWFRPIIPFVAGLFKLNRKTFLFWNVSSSLLWAAFHIALGYFFGQTWQVIILWSNRIAVFIAIFIITVIIFYLLEWLIAKKGKKILAFLISIWRSITHAIAGNPDVLKITAKHPLFFEFIKKRLDRNKLSGLPTSLLAMAFLYILFLFVGIVEKIITSNAIITTDTNVANLLAVFRSAELSNVFLWITLLGKWQIILGFAGASAGILWLWRQRTYIAPLFLAILGSEIFAWLGKITIHRARPENSVYTENSFSFPSGHATLSIAFYGWLAYMLIRRAKRWPAKVNIFFTAAGIILLVGFSRLYLGVHYVSDVWGGYLVGALWLIISISVSEWLNYKKNSIVFSPSIRTRSAAIVLILASLLFYIGYALNFNPAAAPLLAAPKEIIVQDMDNFLDDQLKYTQTLTGQKQEPLSFIILADNDNELVKSFYDSGWFLADQADMASMAKLAQAAFLQKTYPAAPMTPSFWNSQVHNFGFEKPTQSNNVRERHHARFWKTNYITPDKKQIYVGTASLDIGLKWGVTHKINPDIDTEREFLLNDLIKIGAVADWQKQKFVESKLGQNFSGDLFFTDGQIYIIFMN</sequence>
<feature type="transmembrane region" description="Helical" evidence="7">
    <location>
        <begin position="372"/>
        <end position="394"/>
    </location>
</feature>
<keyword evidence="5 7" id="KW-1133">Transmembrane helix</keyword>
<reference evidence="10" key="1">
    <citation type="submission" date="2017-09" db="EMBL/GenBank/DDBJ databases">
        <title>Depth-based differentiation of microbial function through sediment-hosted aquifers and enrichment of novel symbionts in the deep terrestrial subsurface.</title>
        <authorList>
            <person name="Probst A.J."/>
            <person name="Ladd B."/>
            <person name="Jarett J.K."/>
            <person name="Geller-Mcgrath D.E."/>
            <person name="Sieber C.M.K."/>
            <person name="Emerson J.B."/>
            <person name="Anantharaman K."/>
            <person name="Thomas B.C."/>
            <person name="Malmstrom R."/>
            <person name="Stieglmeier M."/>
            <person name="Klingl A."/>
            <person name="Woyke T."/>
            <person name="Ryan C.M."/>
            <person name="Banfield J.F."/>
        </authorList>
    </citation>
    <scope>NUCLEOTIDE SEQUENCE [LARGE SCALE GENOMIC DNA]</scope>
</reference>
<evidence type="ECO:0000313" key="9">
    <source>
        <dbReference type="EMBL" id="PIV51751.1"/>
    </source>
</evidence>
<keyword evidence="6 7" id="KW-0472">Membrane</keyword>